<organism evidence="2 3">
    <name type="scientific">Paenibacillus cellulosilyticus</name>
    <dbReference type="NCBI Taxonomy" id="375489"/>
    <lineage>
        <taxon>Bacteria</taxon>
        <taxon>Bacillati</taxon>
        <taxon>Bacillota</taxon>
        <taxon>Bacilli</taxon>
        <taxon>Bacillales</taxon>
        <taxon>Paenibacillaceae</taxon>
        <taxon>Paenibacillus</taxon>
    </lineage>
</organism>
<dbReference type="SUPFAM" id="SSF53448">
    <property type="entry name" value="Nucleotide-diphospho-sugar transferases"/>
    <property type="match status" value="1"/>
</dbReference>
<evidence type="ECO:0000259" key="1">
    <source>
        <dbReference type="Pfam" id="PF00535"/>
    </source>
</evidence>
<dbReference type="GO" id="GO:0016740">
    <property type="term" value="F:transferase activity"/>
    <property type="evidence" value="ECO:0007669"/>
    <property type="project" value="UniProtKB-KW"/>
</dbReference>
<proteinExistence type="predicted"/>
<dbReference type="InterPro" id="IPR029044">
    <property type="entry name" value="Nucleotide-diphossugar_trans"/>
</dbReference>
<dbReference type="PANTHER" id="PTHR43630:SF2">
    <property type="entry name" value="GLYCOSYLTRANSFERASE"/>
    <property type="match status" value="1"/>
</dbReference>
<protein>
    <submittedName>
        <fullName evidence="2">Glycosyl transferase family 2</fullName>
    </submittedName>
</protein>
<dbReference type="RefSeq" id="WP_110045761.1">
    <property type="nucleotide sequence ID" value="NZ_CP054612.1"/>
</dbReference>
<dbReference type="AlphaFoldDB" id="A0A2V2YSU2"/>
<comment type="caution">
    <text evidence="2">The sequence shown here is derived from an EMBL/GenBank/DDBJ whole genome shotgun (WGS) entry which is preliminary data.</text>
</comment>
<dbReference type="Pfam" id="PF00535">
    <property type="entry name" value="Glycos_transf_2"/>
    <property type="match status" value="1"/>
</dbReference>
<dbReference type="CDD" id="cd02511">
    <property type="entry name" value="Beta4Glucosyltransferase"/>
    <property type="match status" value="1"/>
</dbReference>
<dbReference type="OrthoDB" id="9815923at2"/>
<dbReference type="PANTHER" id="PTHR43630">
    <property type="entry name" value="POLY-BETA-1,6-N-ACETYL-D-GLUCOSAMINE SYNTHASE"/>
    <property type="match status" value="1"/>
</dbReference>
<reference evidence="2 3" key="1">
    <citation type="submission" date="2018-05" db="EMBL/GenBank/DDBJ databases">
        <title>Genomic Encyclopedia of Type Strains, Phase III (KMG-III): the genomes of soil and plant-associated and newly described type strains.</title>
        <authorList>
            <person name="Whitman W."/>
        </authorList>
    </citation>
    <scope>NUCLEOTIDE SEQUENCE [LARGE SCALE GENOMIC DNA]</scope>
    <source>
        <strain evidence="2 3">CECT 5696</strain>
    </source>
</reference>
<dbReference type="Gene3D" id="3.90.550.10">
    <property type="entry name" value="Spore Coat Polysaccharide Biosynthesis Protein SpsA, Chain A"/>
    <property type="match status" value="1"/>
</dbReference>
<keyword evidence="3" id="KW-1185">Reference proteome</keyword>
<accession>A0A2V2YSU2</accession>
<dbReference type="InterPro" id="IPR001173">
    <property type="entry name" value="Glyco_trans_2-like"/>
</dbReference>
<dbReference type="EMBL" id="QGTQ01000019">
    <property type="protein sequence ID" value="PWV97996.1"/>
    <property type="molecule type" value="Genomic_DNA"/>
</dbReference>
<sequence length="243" mass="28058">MISAAMIVKNEERCVARAINSLLLAVDEIIVVDTGSTDRTIDIIRELQAKHDKVKLHHFEWQDNFAAARNYSLSLVSHEWVFSIDADEVLLEEHWDRPRKYTQWLDNQGKKAAMHIVLDNTVAGEITNTYETGCVRIFPSDLRYVDMVHETVDTTGLETMKSDIHLLHDGYDQAAVNQLDKKKRNLLLLHKNLKVDPRNAHLWFQLGREMMDFDQAKGNHYLDIAASFTTDQSLLNWISKSRK</sequence>
<feature type="domain" description="Glycosyltransferase 2-like" evidence="1">
    <location>
        <begin position="3"/>
        <end position="95"/>
    </location>
</feature>
<name>A0A2V2YSU2_9BACL</name>
<evidence type="ECO:0000313" key="3">
    <source>
        <dbReference type="Proteomes" id="UP000246635"/>
    </source>
</evidence>
<dbReference type="Proteomes" id="UP000246635">
    <property type="component" value="Unassembled WGS sequence"/>
</dbReference>
<evidence type="ECO:0000313" key="2">
    <source>
        <dbReference type="EMBL" id="PWV97996.1"/>
    </source>
</evidence>
<gene>
    <name evidence="2" type="ORF">DFQ01_11978</name>
</gene>
<keyword evidence="2" id="KW-0808">Transferase</keyword>